<comment type="subcellular location">
    <subcellularLocation>
        <location evidence="1 9">Cell membrane</location>
        <topology evidence="1 9">Multi-pass membrane protein</topology>
    </subcellularLocation>
</comment>
<dbReference type="InterPro" id="IPR055344">
    <property type="entry name" value="SecD_SecF_C_bact"/>
</dbReference>
<proteinExistence type="inferred from homology"/>
<dbReference type="InterPro" id="IPR022813">
    <property type="entry name" value="SecD/SecF_arch_bac"/>
</dbReference>
<dbReference type="HAMAP" id="MF_01464_B">
    <property type="entry name" value="SecF_B"/>
    <property type="match status" value="1"/>
</dbReference>
<dbReference type="PANTHER" id="PTHR30081">
    <property type="entry name" value="PROTEIN-EXPORT MEMBRANE PROTEIN SEC"/>
    <property type="match status" value="1"/>
</dbReference>
<dbReference type="GO" id="GO:0065002">
    <property type="term" value="P:intracellular protein transmembrane transport"/>
    <property type="evidence" value="ECO:0007669"/>
    <property type="project" value="UniProtKB-UniRule"/>
</dbReference>
<sequence>MATGFSQWGNDLHTGRRSYDIVGKRRRWYVASTILILLSIVAMLVRPFNLGIEFKGGAEFVVANIAELDQSRALDVVADAGITEAARISTVGTSSMRVQTVPIEDEVTLAALKDGLAQAYDVTAADVTVSQVGPTWGQDVLRKALQGLGVFLVLVAIVMTIYFRNWRMAAAALIALLHDLVVTVGVYAAIGWEVTPATMIGFLTILGYSIYDTVVVFDKVRENTDGILSQRRATYAERANLAVNQTLVRSINTSVVALLPVSSILFIGAFVLGAGTLRDIALALFVGMAVGAYSSIYLATPLEVTFREREDAIKKHSATVLAGRAADGEKGEAASSYAHTGQLAAGHHLGNAALPKKRKRK</sequence>
<dbReference type="GO" id="GO:0006605">
    <property type="term" value="P:protein targeting"/>
    <property type="evidence" value="ECO:0007669"/>
    <property type="project" value="UniProtKB-UniRule"/>
</dbReference>
<comment type="function">
    <text evidence="9">Part of the Sec protein translocase complex. Interacts with the SecYEG preprotein conducting channel. SecDF uses the proton motive force (PMF) to complete protein translocation after the ATP-dependent function of SecA.</text>
</comment>
<evidence type="ECO:0000256" key="3">
    <source>
        <dbReference type="ARBA" id="ARBA00022475"/>
    </source>
</evidence>
<dbReference type="InterPro" id="IPR005665">
    <property type="entry name" value="SecF_bac"/>
</dbReference>
<evidence type="ECO:0000313" key="12">
    <source>
        <dbReference type="Proteomes" id="UP000774283"/>
    </source>
</evidence>
<evidence type="ECO:0000259" key="10">
    <source>
        <dbReference type="Pfam" id="PF02355"/>
    </source>
</evidence>
<dbReference type="InterPro" id="IPR022645">
    <property type="entry name" value="SecD/SecF_bac"/>
</dbReference>
<keyword evidence="5 9" id="KW-0653">Protein transport</keyword>
<feature type="transmembrane region" description="Helical" evidence="9">
    <location>
        <begin position="280"/>
        <end position="299"/>
    </location>
</feature>
<reference evidence="11 12" key="1">
    <citation type="submission" date="2020-04" db="EMBL/GenBank/DDBJ databases">
        <title>MicrobeNet Type strains.</title>
        <authorList>
            <person name="Nicholson A.C."/>
        </authorList>
    </citation>
    <scope>NUCLEOTIDE SEQUENCE [LARGE SCALE GENOMIC DNA]</scope>
    <source>
        <strain evidence="11 12">ATCC BAA-789</strain>
    </source>
</reference>
<dbReference type="AlphaFoldDB" id="A0A9X5FC75"/>
<comment type="similarity">
    <text evidence="9">Belongs to the SecD/SecF family. SecF subfamily.</text>
</comment>
<evidence type="ECO:0000256" key="5">
    <source>
        <dbReference type="ARBA" id="ARBA00022927"/>
    </source>
</evidence>
<comment type="subunit">
    <text evidence="9">Forms a complex with SecD. Part of the essential Sec protein translocation apparatus which comprises SecA, SecYEG and auxiliary proteins SecDF. Other proteins may also be involved.</text>
</comment>
<keyword evidence="2 9" id="KW-0813">Transport</keyword>
<feature type="domain" description="Protein export membrane protein SecD/SecF C-terminal" evidence="10">
    <location>
        <begin position="120"/>
        <end position="308"/>
    </location>
</feature>
<feature type="transmembrane region" description="Helical" evidence="9">
    <location>
        <begin position="255"/>
        <end position="274"/>
    </location>
</feature>
<dbReference type="GO" id="GO:0015450">
    <property type="term" value="F:protein-transporting ATPase activity"/>
    <property type="evidence" value="ECO:0007669"/>
    <property type="project" value="InterPro"/>
</dbReference>
<dbReference type="Proteomes" id="UP000774283">
    <property type="component" value="Unassembled WGS sequence"/>
</dbReference>
<dbReference type="InterPro" id="IPR022646">
    <property type="entry name" value="SecD/SecF_CS"/>
</dbReference>
<feature type="transmembrane region" description="Helical" evidence="9">
    <location>
        <begin position="196"/>
        <end position="217"/>
    </location>
</feature>
<evidence type="ECO:0000256" key="2">
    <source>
        <dbReference type="ARBA" id="ARBA00022448"/>
    </source>
</evidence>
<dbReference type="GO" id="GO:0043952">
    <property type="term" value="P:protein transport by the Sec complex"/>
    <property type="evidence" value="ECO:0007669"/>
    <property type="project" value="UniProtKB-UniRule"/>
</dbReference>
<dbReference type="GO" id="GO:0005886">
    <property type="term" value="C:plasma membrane"/>
    <property type="evidence" value="ECO:0007669"/>
    <property type="project" value="UniProtKB-SubCell"/>
</dbReference>
<dbReference type="RefSeq" id="WP_168447424.1">
    <property type="nucleotide sequence ID" value="NZ_JAAXOW010000002.1"/>
</dbReference>
<dbReference type="Gene3D" id="1.20.1640.10">
    <property type="entry name" value="Multidrug efflux transporter AcrB transmembrane domain"/>
    <property type="match status" value="1"/>
</dbReference>
<keyword evidence="6 9" id="KW-1133">Transmembrane helix</keyword>
<accession>A0A9X5FC75</accession>
<dbReference type="Pfam" id="PF02355">
    <property type="entry name" value="SecD_SecF_C"/>
    <property type="match status" value="1"/>
</dbReference>
<gene>
    <name evidence="9 11" type="primary">secF</name>
    <name evidence="11" type="ORF">HF995_08920</name>
</gene>
<feature type="transmembrane region" description="Helical" evidence="9">
    <location>
        <begin position="170"/>
        <end position="190"/>
    </location>
</feature>
<keyword evidence="7 9" id="KW-0811">Translocation</keyword>
<keyword evidence="3 9" id="KW-1003">Cell membrane</keyword>
<dbReference type="InterPro" id="IPR048634">
    <property type="entry name" value="SecD_SecF_C"/>
</dbReference>
<name>A0A9X5FC75_9MICO</name>
<dbReference type="EMBL" id="JAAXOW010000002">
    <property type="protein sequence ID" value="NKX93388.1"/>
    <property type="molecule type" value="Genomic_DNA"/>
</dbReference>
<dbReference type="PRINTS" id="PR01755">
    <property type="entry name" value="SECFTRNLCASE"/>
</dbReference>
<dbReference type="NCBIfam" id="TIGR00916">
    <property type="entry name" value="2A0604s01"/>
    <property type="match status" value="1"/>
</dbReference>
<evidence type="ECO:0000313" key="11">
    <source>
        <dbReference type="EMBL" id="NKX93388.1"/>
    </source>
</evidence>
<keyword evidence="4 9" id="KW-0812">Transmembrane</keyword>
<evidence type="ECO:0000256" key="1">
    <source>
        <dbReference type="ARBA" id="ARBA00004651"/>
    </source>
</evidence>
<evidence type="ECO:0000256" key="8">
    <source>
        <dbReference type="ARBA" id="ARBA00023136"/>
    </source>
</evidence>
<dbReference type="PANTHER" id="PTHR30081:SF8">
    <property type="entry name" value="PROTEIN TRANSLOCASE SUBUNIT SECF"/>
    <property type="match status" value="1"/>
</dbReference>
<evidence type="ECO:0000256" key="7">
    <source>
        <dbReference type="ARBA" id="ARBA00023010"/>
    </source>
</evidence>
<keyword evidence="12" id="KW-1185">Reference proteome</keyword>
<organism evidence="11 12">
    <name type="scientific">Sanguibacter hominis ATCC BAA-789</name>
    <dbReference type="NCBI Taxonomy" id="1312740"/>
    <lineage>
        <taxon>Bacteria</taxon>
        <taxon>Bacillati</taxon>
        <taxon>Actinomycetota</taxon>
        <taxon>Actinomycetes</taxon>
        <taxon>Micrococcales</taxon>
        <taxon>Sanguibacteraceae</taxon>
        <taxon>Sanguibacter</taxon>
    </lineage>
</organism>
<feature type="transmembrane region" description="Helical" evidence="9">
    <location>
        <begin position="28"/>
        <end position="45"/>
    </location>
</feature>
<comment type="caution">
    <text evidence="11">The sequence shown here is derived from an EMBL/GenBank/DDBJ whole genome shotgun (WGS) entry which is preliminary data.</text>
</comment>
<evidence type="ECO:0000256" key="4">
    <source>
        <dbReference type="ARBA" id="ARBA00022692"/>
    </source>
</evidence>
<protein>
    <recommendedName>
        <fullName evidence="9">Protein-export membrane protein SecF</fullName>
    </recommendedName>
</protein>
<dbReference type="Pfam" id="PF07549">
    <property type="entry name" value="Sec_GG"/>
    <property type="match status" value="1"/>
</dbReference>
<evidence type="ECO:0000256" key="9">
    <source>
        <dbReference type="HAMAP-Rule" id="MF_01464"/>
    </source>
</evidence>
<keyword evidence="8 9" id="KW-0472">Membrane</keyword>
<feature type="transmembrane region" description="Helical" evidence="9">
    <location>
        <begin position="144"/>
        <end position="163"/>
    </location>
</feature>
<dbReference type="NCBIfam" id="TIGR00966">
    <property type="entry name" value="transloc_SecF"/>
    <property type="match status" value="1"/>
</dbReference>
<evidence type="ECO:0000256" key="6">
    <source>
        <dbReference type="ARBA" id="ARBA00022989"/>
    </source>
</evidence>
<dbReference type="SUPFAM" id="SSF82866">
    <property type="entry name" value="Multidrug efflux transporter AcrB transmembrane domain"/>
    <property type="match status" value="1"/>
</dbReference>